<feature type="binding site" evidence="14">
    <location>
        <position position="230"/>
    </location>
    <ligand>
        <name>substrate</name>
    </ligand>
</feature>
<evidence type="ECO:0000256" key="12">
    <source>
        <dbReference type="ARBA" id="ARBA00069173"/>
    </source>
</evidence>
<evidence type="ECO:0000256" key="13">
    <source>
        <dbReference type="PIRNR" id="PIRNR006250"/>
    </source>
</evidence>
<evidence type="ECO:0000259" key="16">
    <source>
        <dbReference type="Pfam" id="PF02749"/>
    </source>
</evidence>
<organism evidence="17 18">
    <name type="scientific">Flexivirga caeni</name>
    <dbReference type="NCBI Taxonomy" id="2294115"/>
    <lineage>
        <taxon>Bacteria</taxon>
        <taxon>Bacillati</taxon>
        <taxon>Actinomycetota</taxon>
        <taxon>Actinomycetes</taxon>
        <taxon>Micrococcales</taxon>
        <taxon>Dermacoccaceae</taxon>
        <taxon>Flexivirga</taxon>
    </lineage>
</organism>
<keyword evidence="18" id="KW-1185">Reference proteome</keyword>
<dbReference type="InterPro" id="IPR022412">
    <property type="entry name" value="Quinolinate_PRibosylTrfase_N"/>
</dbReference>
<feature type="binding site" evidence="14">
    <location>
        <position position="198"/>
    </location>
    <ligand>
        <name>substrate</name>
    </ligand>
</feature>
<dbReference type="EC" id="2.4.2.19" evidence="5"/>
<comment type="function">
    <text evidence="1">Involved in the catabolism of quinolinic acid (QA).</text>
</comment>
<dbReference type="PIRSF" id="PIRSF006250">
    <property type="entry name" value="NadC_ModD"/>
    <property type="match status" value="1"/>
</dbReference>
<evidence type="ECO:0000256" key="9">
    <source>
        <dbReference type="ARBA" id="ARBA00022679"/>
    </source>
</evidence>
<evidence type="ECO:0000256" key="4">
    <source>
        <dbReference type="ARBA" id="ARBA00011218"/>
    </source>
</evidence>
<evidence type="ECO:0000256" key="14">
    <source>
        <dbReference type="PIRSR" id="PIRSR006250-1"/>
    </source>
</evidence>
<reference evidence="17 18" key="1">
    <citation type="submission" date="2018-11" db="EMBL/GenBank/DDBJ databases">
        <title>Draft genome of Simplicispira Flexivirga sp. BO-16.</title>
        <authorList>
            <person name="Im W.T."/>
        </authorList>
    </citation>
    <scope>NUCLEOTIDE SEQUENCE [LARGE SCALE GENOMIC DNA]</scope>
    <source>
        <strain evidence="17 18">BO-16</strain>
    </source>
</reference>
<dbReference type="UniPathway" id="UPA00253">
    <property type="reaction ID" value="UER00331"/>
</dbReference>
<dbReference type="SUPFAM" id="SSF54675">
    <property type="entry name" value="Nicotinate/Quinolinate PRTase N-terminal domain-like"/>
    <property type="match status" value="1"/>
</dbReference>
<sequence>MTTRFSPSLDRVVQTALAEDLGLGGDLTSRLTVPEDATGSAYIVSREPGVLSGVRAATATFAAVDPSLQIEWAKASAEKLTPGDLVATVRGAARSILTAERTALNLLGHLTGIASRTSNFVGLVDGTRARIVDTRKTTPGLRELEKEAVLDGGGTNHRFGLYDAILVKDNHIGLGGGLVPVLERLAADSGHLVRVEVEVDTTAQLDTLLAFDAARIADGLPPVVHAVLLDNMQAWEVGTCVARIRRHPAPLISEVSGGVTEETVQDLARAGVDAISIGALTHSVRCHDFGLDLQV</sequence>
<evidence type="ECO:0000256" key="10">
    <source>
        <dbReference type="ARBA" id="ARBA00033102"/>
    </source>
</evidence>
<evidence type="ECO:0000256" key="5">
    <source>
        <dbReference type="ARBA" id="ARBA00011944"/>
    </source>
</evidence>
<feature type="binding site" evidence="14">
    <location>
        <begin position="256"/>
        <end position="258"/>
    </location>
    <ligand>
        <name>substrate</name>
    </ligand>
</feature>
<accession>A0A3M9M5I7</accession>
<comment type="catalytic activity">
    <reaction evidence="11">
        <text>nicotinate beta-D-ribonucleotide + CO2 + diphosphate = quinolinate + 5-phospho-alpha-D-ribose 1-diphosphate + 2 H(+)</text>
        <dbReference type="Rhea" id="RHEA:12733"/>
        <dbReference type="ChEBI" id="CHEBI:15378"/>
        <dbReference type="ChEBI" id="CHEBI:16526"/>
        <dbReference type="ChEBI" id="CHEBI:29959"/>
        <dbReference type="ChEBI" id="CHEBI:33019"/>
        <dbReference type="ChEBI" id="CHEBI:57502"/>
        <dbReference type="ChEBI" id="CHEBI:58017"/>
        <dbReference type="EC" id="2.4.2.19"/>
    </reaction>
</comment>
<dbReference type="Pfam" id="PF02749">
    <property type="entry name" value="QRPTase_N"/>
    <property type="match status" value="1"/>
</dbReference>
<keyword evidence="9 13" id="KW-0808">Transferase</keyword>
<dbReference type="CDD" id="cd01572">
    <property type="entry name" value="QPRTase"/>
    <property type="match status" value="1"/>
</dbReference>
<dbReference type="SUPFAM" id="SSF51690">
    <property type="entry name" value="Nicotinate/Quinolinate PRTase C-terminal domain-like"/>
    <property type="match status" value="1"/>
</dbReference>
<evidence type="ECO:0000313" key="17">
    <source>
        <dbReference type="EMBL" id="RNI20435.1"/>
    </source>
</evidence>
<evidence type="ECO:0000256" key="1">
    <source>
        <dbReference type="ARBA" id="ARBA00003237"/>
    </source>
</evidence>
<feature type="domain" description="Quinolinate phosphoribosyl transferase N-terminal" evidence="16">
    <location>
        <begin position="26"/>
        <end position="110"/>
    </location>
</feature>
<gene>
    <name evidence="17" type="primary">nadC</name>
    <name evidence="17" type="ORF">EFY87_14460</name>
</gene>
<dbReference type="PANTHER" id="PTHR32179:SF3">
    <property type="entry name" value="NICOTINATE-NUCLEOTIDE PYROPHOSPHORYLASE [CARBOXYLATING]"/>
    <property type="match status" value="1"/>
</dbReference>
<evidence type="ECO:0000256" key="7">
    <source>
        <dbReference type="ARBA" id="ARBA00022642"/>
    </source>
</evidence>
<evidence type="ECO:0000259" key="15">
    <source>
        <dbReference type="Pfam" id="PF01729"/>
    </source>
</evidence>
<dbReference type="Gene3D" id="3.20.20.70">
    <property type="entry name" value="Aldolase class I"/>
    <property type="match status" value="1"/>
</dbReference>
<dbReference type="Proteomes" id="UP000271678">
    <property type="component" value="Unassembled WGS sequence"/>
</dbReference>
<dbReference type="InterPro" id="IPR036068">
    <property type="entry name" value="Nicotinate_pribotase-like_C"/>
</dbReference>
<evidence type="ECO:0000256" key="11">
    <source>
        <dbReference type="ARBA" id="ARBA00047445"/>
    </source>
</evidence>
<dbReference type="InterPro" id="IPR013785">
    <property type="entry name" value="Aldolase_TIM"/>
</dbReference>
<dbReference type="GO" id="GO:0004514">
    <property type="term" value="F:nicotinate-nucleotide diphosphorylase (carboxylating) activity"/>
    <property type="evidence" value="ECO:0007669"/>
    <property type="project" value="UniProtKB-EC"/>
</dbReference>
<protein>
    <recommendedName>
        <fullName evidence="6">Nicotinate-nucleotide pyrophosphorylase [carboxylating]</fullName>
        <ecNumber evidence="5">2.4.2.19</ecNumber>
    </recommendedName>
    <alternativeName>
        <fullName evidence="12">Probable nicotinate-nucleotide pyrophosphorylase [carboxylating]</fullName>
    </alternativeName>
    <alternativeName>
        <fullName evidence="10">Quinolinate phosphoribosyltransferase [decarboxylating]</fullName>
    </alternativeName>
</protein>
<feature type="binding site" evidence="14">
    <location>
        <begin position="134"/>
        <end position="136"/>
    </location>
    <ligand>
        <name>substrate</name>
    </ligand>
</feature>
<dbReference type="FunFam" id="3.20.20.70:FF:000030">
    <property type="entry name" value="Nicotinate-nucleotide pyrophosphorylase, carboxylating"/>
    <property type="match status" value="1"/>
</dbReference>
<dbReference type="AlphaFoldDB" id="A0A3M9M5I7"/>
<comment type="subunit">
    <text evidence="4">Hexamer formed by 3 homodimers.</text>
</comment>
<dbReference type="OrthoDB" id="9782546at2"/>
<dbReference type="FunFam" id="3.90.1170.20:FF:000001">
    <property type="entry name" value="Nicotinate-nucleotide diphosphorylase (Carboxylating)"/>
    <property type="match status" value="1"/>
</dbReference>
<dbReference type="NCBIfam" id="TIGR00078">
    <property type="entry name" value="nadC"/>
    <property type="match status" value="1"/>
</dbReference>
<dbReference type="Pfam" id="PF01729">
    <property type="entry name" value="QRPTase_C"/>
    <property type="match status" value="1"/>
</dbReference>
<comment type="pathway">
    <text evidence="2">Cofactor biosynthesis; NAD(+) biosynthesis; nicotinate D-ribonucleotide from quinolinate: step 1/1.</text>
</comment>
<evidence type="ECO:0000313" key="18">
    <source>
        <dbReference type="Proteomes" id="UP000271678"/>
    </source>
</evidence>
<dbReference type="GO" id="GO:0005737">
    <property type="term" value="C:cytoplasm"/>
    <property type="evidence" value="ECO:0007669"/>
    <property type="project" value="TreeGrafter"/>
</dbReference>
<keyword evidence="8 13" id="KW-0328">Glycosyltransferase</keyword>
<dbReference type="InterPro" id="IPR004393">
    <property type="entry name" value="NadC"/>
</dbReference>
<dbReference type="PANTHER" id="PTHR32179">
    <property type="entry name" value="NICOTINATE-NUCLEOTIDE PYROPHOSPHORYLASE [CARBOXYLATING]"/>
    <property type="match status" value="1"/>
</dbReference>
<feature type="binding site" evidence="14">
    <location>
        <position position="168"/>
    </location>
    <ligand>
        <name>substrate</name>
    </ligand>
</feature>
<feature type="binding site" evidence="14">
    <location>
        <position position="101"/>
    </location>
    <ligand>
        <name>substrate</name>
    </ligand>
</feature>
<evidence type="ECO:0000256" key="3">
    <source>
        <dbReference type="ARBA" id="ARBA00009400"/>
    </source>
</evidence>
<feature type="binding site" evidence="14">
    <location>
        <begin position="277"/>
        <end position="279"/>
    </location>
    <ligand>
        <name>substrate</name>
    </ligand>
</feature>
<feature type="domain" description="Quinolinate phosphoribosyl transferase C-terminal" evidence="15">
    <location>
        <begin position="113"/>
        <end position="292"/>
    </location>
</feature>
<comment type="similarity">
    <text evidence="3 13">Belongs to the NadC/ModD family.</text>
</comment>
<dbReference type="Gene3D" id="3.90.1170.20">
    <property type="entry name" value="Quinolinate phosphoribosyl transferase, N-terminal domain"/>
    <property type="match status" value="1"/>
</dbReference>
<evidence type="ECO:0000256" key="2">
    <source>
        <dbReference type="ARBA" id="ARBA00004893"/>
    </source>
</evidence>
<keyword evidence="7" id="KW-0662">Pyridine nucleotide biosynthesis</keyword>
<feature type="binding site" evidence="14">
    <location>
        <position position="158"/>
    </location>
    <ligand>
        <name>substrate</name>
    </ligand>
</feature>
<dbReference type="EMBL" id="RJJQ01000016">
    <property type="protein sequence ID" value="RNI20435.1"/>
    <property type="molecule type" value="Genomic_DNA"/>
</dbReference>
<proteinExistence type="inferred from homology"/>
<dbReference type="GO" id="GO:0009435">
    <property type="term" value="P:NAD+ biosynthetic process"/>
    <property type="evidence" value="ECO:0007669"/>
    <property type="project" value="UniProtKB-UniPathway"/>
</dbReference>
<evidence type="ECO:0000256" key="8">
    <source>
        <dbReference type="ARBA" id="ARBA00022676"/>
    </source>
</evidence>
<dbReference type="InterPro" id="IPR027277">
    <property type="entry name" value="NadC/ModD"/>
</dbReference>
<evidence type="ECO:0000256" key="6">
    <source>
        <dbReference type="ARBA" id="ARBA00020990"/>
    </source>
</evidence>
<comment type="caution">
    <text evidence="17">The sequence shown here is derived from an EMBL/GenBank/DDBJ whole genome shotgun (WGS) entry which is preliminary data.</text>
</comment>
<dbReference type="RefSeq" id="WP_123272193.1">
    <property type="nucleotide sequence ID" value="NZ_RJJQ01000016.1"/>
</dbReference>
<name>A0A3M9M5I7_9MICO</name>
<dbReference type="InterPro" id="IPR037128">
    <property type="entry name" value="Quinolinate_PRibosylTase_N_sf"/>
</dbReference>
<dbReference type="InterPro" id="IPR002638">
    <property type="entry name" value="Quinolinate_PRibosylTrfase_C"/>
</dbReference>
<dbReference type="GO" id="GO:0034213">
    <property type="term" value="P:quinolinate catabolic process"/>
    <property type="evidence" value="ECO:0007669"/>
    <property type="project" value="TreeGrafter"/>
</dbReference>